<comment type="subcellular location">
    <subcellularLocation>
        <location evidence="1 8">Cell membrane</location>
        <topology evidence="1 8">Multi-pass membrane protein</topology>
    </subcellularLocation>
</comment>
<keyword evidence="6 8" id="KW-1133">Transmembrane helix</keyword>
<feature type="transmembrane region" description="Helical" evidence="8">
    <location>
        <begin position="64"/>
        <end position="86"/>
    </location>
</feature>
<name>A0A1I0PYS4_9FIRM</name>
<protein>
    <recommendedName>
        <fullName evidence="8">Phosphate transport system permease protein PstA</fullName>
    </recommendedName>
</protein>
<dbReference type="InterPro" id="IPR035906">
    <property type="entry name" value="MetI-like_sf"/>
</dbReference>
<dbReference type="NCBIfam" id="TIGR00974">
    <property type="entry name" value="3a0107s02c"/>
    <property type="match status" value="1"/>
</dbReference>
<dbReference type="Proteomes" id="UP000199701">
    <property type="component" value="Unassembled WGS sequence"/>
</dbReference>
<evidence type="ECO:0000256" key="6">
    <source>
        <dbReference type="ARBA" id="ARBA00022989"/>
    </source>
</evidence>
<comment type="similarity">
    <text evidence="2 8">Belongs to the binding-protein-dependent transport system permease family. CysTW subfamily.</text>
</comment>
<evidence type="ECO:0000256" key="2">
    <source>
        <dbReference type="ARBA" id="ARBA00007069"/>
    </source>
</evidence>
<dbReference type="Pfam" id="PF00528">
    <property type="entry name" value="BPD_transp_1"/>
    <property type="match status" value="1"/>
</dbReference>
<dbReference type="RefSeq" id="WP_092453313.1">
    <property type="nucleotide sequence ID" value="NZ_FOJI01000006.1"/>
</dbReference>
<reference evidence="10 11" key="1">
    <citation type="submission" date="2016-10" db="EMBL/GenBank/DDBJ databases">
        <authorList>
            <person name="de Groot N.N."/>
        </authorList>
    </citation>
    <scope>NUCLEOTIDE SEQUENCE [LARGE SCALE GENOMIC DNA]</scope>
    <source>
        <strain evidence="10 11">DSM 9179</strain>
    </source>
</reference>
<keyword evidence="11" id="KW-1185">Reference proteome</keyword>
<dbReference type="OrthoDB" id="9785113at2"/>
<sequence length="291" mass="31651">MGKIKSAKIADKIMTIVFYFIALLFLILLLVLALYVIFKGFVDFKLEYLSFNRKGIGNQFFNTIYLVFLSLVISVPLGTLAGIYMAEYAKQGKITNFLRISIETLSSLPSIVVGLFGYLVFIVMTGARWNLMAGALAVSILSIPLITTTTVDAFKSLENGYKNGSLGLGATHWQTIYHVMLPACFPRIMTGIILAAGRGFGEAAALLYTSGMSTDINWSNWNLSAATCALNPFRPGETLSLLIWASRSEAVSANATQIANLSSAVLMIMVFTFSIGARMLSRGINKKAKGC</sequence>
<keyword evidence="7 8" id="KW-0472">Membrane</keyword>
<evidence type="ECO:0000259" key="9">
    <source>
        <dbReference type="PROSITE" id="PS50928"/>
    </source>
</evidence>
<evidence type="ECO:0000256" key="3">
    <source>
        <dbReference type="ARBA" id="ARBA00022448"/>
    </source>
</evidence>
<dbReference type="Gene3D" id="1.10.3720.10">
    <property type="entry name" value="MetI-like"/>
    <property type="match status" value="1"/>
</dbReference>
<dbReference type="GO" id="GO:0035435">
    <property type="term" value="P:phosphate ion transmembrane transport"/>
    <property type="evidence" value="ECO:0007669"/>
    <property type="project" value="InterPro"/>
</dbReference>
<dbReference type="PANTHER" id="PTHR43470">
    <property type="entry name" value="PHOSPHATE TRANSPORT SYSTEM PERMEASE PROTEIN PSTA-RELATED"/>
    <property type="match status" value="1"/>
</dbReference>
<dbReference type="GO" id="GO:0005315">
    <property type="term" value="F:phosphate transmembrane transporter activity"/>
    <property type="evidence" value="ECO:0007669"/>
    <property type="project" value="InterPro"/>
</dbReference>
<proteinExistence type="inferred from homology"/>
<feature type="domain" description="ABC transmembrane type-1" evidence="9">
    <location>
        <begin position="60"/>
        <end position="277"/>
    </location>
</feature>
<feature type="transmembrane region" description="Helical" evidence="8">
    <location>
        <begin position="133"/>
        <end position="154"/>
    </location>
</feature>
<evidence type="ECO:0000256" key="7">
    <source>
        <dbReference type="ARBA" id="ARBA00023136"/>
    </source>
</evidence>
<dbReference type="SUPFAM" id="SSF161098">
    <property type="entry name" value="MetI-like"/>
    <property type="match status" value="1"/>
</dbReference>
<keyword evidence="5 8" id="KW-0812">Transmembrane</keyword>
<keyword evidence="3" id="KW-0813">Transport</keyword>
<dbReference type="STRING" id="99656.SAMN05421659_106146"/>
<dbReference type="PANTHER" id="PTHR43470:SF4">
    <property type="entry name" value="ABC TRANSPORTER PERMEASE PROTEIN YQGI-RELATED"/>
    <property type="match status" value="1"/>
</dbReference>
<comment type="caution">
    <text evidence="8">Lacks conserved residue(s) required for the propagation of feature annotation.</text>
</comment>
<evidence type="ECO:0000313" key="10">
    <source>
        <dbReference type="EMBL" id="SEW19735.1"/>
    </source>
</evidence>
<dbReference type="InterPro" id="IPR000515">
    <property type="entry name" value="MetI-like"/>
</dbReference>
<dbReference type="AlphaFoldDB" id="A0A1I0PYS4"/>
<dbReference type="InterPro" id="IPR005672">
    <property type="entry name" value="Phosphate_PstA"/>
</dbReference>
<accession>A0A1I0PYS4</accession>
<keyword evidence="4 8" id="KW-1003">Cell membrane</keyword>
<dbReference type="EMBL" id="FOJI01000006">
    <property type="protein sequence ID" value="SEW19735.1"/>
    <property type="molecule type" value="Genomic_DNA"/>
</dbReference>
<feature type="transmembrane region" description="Helical" evidence="8">
    <location>
        <begin position="258"/>
        <end position="280"/>
    </location>
</feature>
<feature type="transmembrane region" description="Helical" evidence="8">
    <location>
        <begin position="16"/>
        <end position="38"/>
    </location>
</feature>
<evidence type="ECO:0000256" key="5">
    <source>
        <dbReference type="ARBA" id="ARBA00022692"/>
    </source>
</evidence>
<gene>
    <name evidence="10" type="ORF">SAMN05421659_106146</name>
</gene>
<feature type="transmembrane region" description="Helical" evidence="8">
    <location>
        <begin position="107"/>
        <end position="127"/>
    </location>
</feature>
<evidence type="ECO:0000256" key="8">
    <source>
        <dbReference type="RuleBase" id="RU363043"/>
    </source>
</evidence>
<organism evidence="10 11">
    <name type="scientific">[Clostridium] fimetarium</name>
    <dbReference type="NCBI Taxonomy" id="99656"/>
    <lineage>
        <taxon>Bacteria</taxon>
        <taxon>Bacillati</taxon>
        <taxon>Bacillota</taxon>
        <taxon>Clostridia</taxon>
        <taxon>Lachnospirales</taxon>
        <taxon>Lachnospiraceae</taxon>
    </lineage>
</organism>
<evidence type="ECO:0000256" key="1">
    <source>
        <dbReference type="ARBA" id="ARBA00004651"/>
    </source>
</evidence>
<dbReference type="GO" id="GO:0005886">
    <property type="term" value="C:plasma membrane"/>
    <property type="evidence" value="ECO:0007669"/>
    <property type="project" value="UniProtKB-SubCell"/>
</dbReference>
<evidence type="ECO:0000313" key="11">
    <source>
        <dbReference type="Proteomes" id="UP000199701"/>
    </source>
</evidence>
<evidence type="ECO:0000256" key="4">
    <source>
        <dbReference type="ARBA" id="ARBA00022475"/>
    </source>
</evidence>
<dbReference type="CDD" id="cd06261">
    <property type="entry name" value="TM_PBP2"/>
    <property type="match status" value="1"/>
</dbReference>
<dbReference type="PROSITE" id="PS50928">
    <property type="entry name" value="ABC_TM1"/>
    <property type="match status" value="1"/>
</dbReference>